<keyword evidence="13 14" id="KW-0511">Multifunctional enzyme</keyword>
<feature type="binding site" evidence="14">
    <location>
        <position position="408"/>
    </location>
    <ligand>
        <name>4-CDP-2-C-methyl-D-erythritol 2-phosphate</name>
        <dbReference type="ChEBI" id="CHEBI:57919"/>
    </ligand>
</feature>
<feature type="binding site" evidence="14">
    <location>
        <begin position="306"/>
        <end position="307"/>
    </location>
    <ligand>
        <name>4-CDP-2-C-methyl-D-erythritol 2-phosphate</name>
        <dbReference type="ChEBI" id="CHEBI:57919"/>
    </ligand>
</feature>
<evidence type="ECO:0000313" key="17">
    <source>
        <dbReference type="EMBL" id="TFB83223.1"/>
    </source>
</evidence>
<keyword evidence="18" id="KW-1185">Reference proteome</keyword>
<dbReference type="RefSeq" id="WP_092112257.1">
    <property type="nucleotide sequence ID" value="NZ_FOCN01000022.1"/>
</dbReference>
<feature type="region of interest" description="2-C-methyl-D-erythritol 2,4-cyclodiphosphate synthase" evidence="14">
    <location>
        <begin position="268"/>
        <end position="459"/>
    </location>
</feature>
<dbReference type="InterPro" id="IPR003526">
    <property type="entry name" value="MECDP_synthase"/>
</dbReference>
<comment type="caution">
    <text evidence="17">The sequence shown here is derived from an EMBL/GenBank/DDBJ whole genome shotgun (WGS) entry which is preliminary data.</text>
</comment>
<dbReference type="EC" id="2.7.7.60" evidence="14"/>
<feature type="binding site" evidence="14">
    <location>
        <position position="276"/>
    </location>
    <ligand>
        <name>a divalent metal cation</name>
        <dbReference type="ChEBI" id="CHEBI:60240"/>
    </ligand>
</feature>
<feature type="binding site" evidence="14">
    <location>
        <position position="314"/>
    </location>
    <ligand>
        <name>a divalent metal cation</name>
        <dbReference type="ChEBI" id="CHEBI:60240"/>
    </ligand>
</feature>
<comment type="cofactor">
    <cofactor evidence="3 14">
        <name>a divalent metal cation</name>
        <dbReference type="ChEBI" id="CHEBI:60240"/>
    </cofactor>
</comment>
<keyword evidence="12 14" id="KW-0456">Lyase</keyword>
<proteinExistence type="inferred from homology"/>
<dbReference type="GO" id="GO:0019288">
    <property type="term" value="P:isopentenyl diphosphate biosynthetic process, methylerythritol 4-phosphate pathway"/>
    <property type="evidence" value="ECO:0007669"/>
    <property type="project" value="UniProtKB-UniRule"/>
</dbReference>
<dbReference type="Proteomes" id="UP000297654">
    <property type="component" value="Unassembled WGS sequence"/>
</dbReference>
<dbReference type="PROSITE" id="PS01350">
    <property type="entry name" value="ISPF"/>
    <property type="match status" value="1"/>
</dbReference>
<evidence type="ECO:0000256" key="13">
    <source>
        <dbReference type="ARBA" id="ARBA00023268"/>
    </source>
</evidence>
<keyword evidence="9 14" id="KW-0548">Nucleotidyltransferase</keyword>
<dbReference type="HAMAP" id="MF_00107">
    <property type="entry name" value="IspF"/>
    <property type="match status" value="1"/>
</dbReference>
<organism evidence="17 18">
    <name type="scientific">Cryobacterium luteum</name>
    <dbReference type="NCBI Taxonomy" id="1424661"/>
    <lineage>
        <taxon>Bacteria</taxon>
        <taxon>Bacillati</taxon>
        <taxon>Actinomycetota</taxon>
        <taxon>Actinomycetes</taxon>
        <taxon>Micrococcales</taxon>
        <taxon>Microbacteriaceae</taxon>
        <taxon>Cryobacterium</taxon>
    </lineage>
</organism>
<dbReference type="AlphaFoldDB" id="A0A1H8KZ13"/>
<comment type="catalytic activity">
    <reaction evidence="2 14">
        <text>2-C-methyl-D-erythritol 4-phosphate + CTP + H(+) = 4-CDP-2-C-methyl-D-erythritol + diphosphate</text>
        <dbReference type="Rhea" id="RHEA:13429"/>
        <dbReference type="ChEBI" id="CHEBI:15378"/>
        <dbReference type="ChEBI" id="CHEBI:33019"/>
        <dbReference type="ChEBI" id="CHEBI:37563"/>
        <dbReference type="ChEBI" id="CHEBI:57823"/>
        <dbReference type="ChEBI" id="CHEBI:58262"/>
        <dbReference type="EC" id="2.7.7.60"/>
    </reaction>
</comment>
<comment type="similarity">
    <text evidence="7">Belongs to the IspD/TarI cytidylyltransferase family. IspD subfamily.</text>
</comment>
<evidence type="ECO:0000256" key="4">
    <source>
        <dbReference type="ARBA" id="ARBA00004709"/>
    </source>
</evidence>
<dbReference type="STRING" id="1424661.SAMN05216281_12238"/>
<dbReference type="Gene3D" id="3.30.1330.50">
    <property type="entry name" value="2-C-methyl-D-erythritol 2,4-cyclodiphosphate synthase"/>
    <property type="match status" value="1"/>
</dbReference>
<comment type="catalytic activity">
    <reaction evidence="1 14">
        <text>4-CDP-2-C-methyl-D-erythritol 2-phosphate = 2-C-methyl-D-erythritol 2,4-cyclic diphosphate + CMP</text>
        <dbReference type="Rhea" id="RHEA:23864"/>
        <dbReference type="ChEBI" id="CHEBI:57919"/>
        <dbReference type="ChEBI" id="CHEBI:58483"/>
        <dbReference type="ChEBI" id="CHEBI:60377"/>
        <dbReference type="EC" id="4.6.1.12"/>
    </reaction>
</comment>
<dbReference type="EMBL" id="SOFF01000055">
    <property type="protein sequence ID" value="TFB83223.1"/>
    <property type="molecule type" value="Genomic_DNA"/>
</dbReference>
<feature type="domain" description="2-C-methyl-D-erythritol 2,4-cyclodiphosphate synthase" evidence="16">
    <location>
        <begin position="268"/>
        <end position="423"/>
    </location>
</feature>
<evidence type="ECO:0000256" key="8">
    <source>
        <dbReference type="ARBA" id="ARBA00022679"/>
    </source>
</evidence>
<feature type="binding site" evidence="14">
    <location>
        <begin position="328"/>
        <end position="330"/>
    </location>
    <ligand>
        <name>4-CDP-2-C-methyl-D-erythritol 2-phosphate</name>
        <dbReference type="ChEBI" id="CHEBI:57919"/>
    </ligand>
</feature>
<dbReference type="InterPro" id="IPR029044">
    <property type="entry name" value="Nucleotide-diphossugar_trans"/>
</dbReference>
<feature type="binding site" evidence="14">
    <location>
        <begin position="274"/>
        <end position="276"/>
    </location>
    <ligand>
        <name>4-CDP-2-C-methyl-D-erythritol 2-phosphate</name>
        <dbReference type="ChEBI" id="CHEBI:57919"/>
    </ligand>
</feature>
<dbReference type="GO" id="GO:0050518">
    <property type="term" value="F:2-C-methyl-D-erythritol 4-phosphate cytidylyltransferase activity"/>
    <property type="evidence" value="ECO:0007669"/>
    <property type="project" value="UniProtKB-UniRule"/>
</dbReference>
<dbReference type="GO" id="GO:0046872">
    <property type="term" value="F:metal ion binding"/>
    <property type="evidence" value="ECO:0007669"/>
    <property type="project" value="UniProtKB-KW"/>
</dbReference>
<dbReference type="NCBIfam" id="TIGR00453">
    <property type="entry name" value="ispD"/>
    <property type="match status" value="1"/>
</dbReference>
<evidence type="ECO:0000256" key="12">
    <source>
        <dbReference type="ARBA" id="ARBA00023239"/>
    </source>
</evidence>
<dbReference type="NCBIfam" id="TIGR00151">
    <property type="entry name" value="ispF"/>
    <property type="match status" value="1"/>
</dbReference>
<dbReference type="InterPro" id="IPR018294">
    <property type="entry name" value="ISPD_synthase_CS"/>
</dbReference>
<feature type="binding site" evidence="14">
    <location>
        <begin position="401"/>
        <end position="404"/>
    </location>
    <ligand>
        <name>4-CDP-2-C-methyl-D-erythritol 2-phosphate</name>
        <dbReference type="ChEBI" id="CHEBI:57919"/>
    </ligand>
</feature>
<dbReference type="InterPro" id="IPR026596">
    <property type="entry name" value="IspD/F"/>
</dbReference>
<feature type="region of interest" description="2-C-methyl-D-erythritol 4-phosphate cytidylyltransferase" evidence="14">
    <location>
        <begin position="1"/>
        <end position="267"/>
    </location>
</feature>
<protein>
    <recommendedName>
        <fullName evidence="14">Bifunctional enzyme IspD/IspF</fullName>
    </recommendedName>
    <domain>
        <recommendedName>
            <fullName evidence="14">2-C-methyl-D-erythritol 4-phosphate cytidylyltransferase</fullName>
            <ecNumber evidence="14">2.7.7.60</ecNumber>
        </recommendedName>
        <alternativeName>
            <fullName evidence="14">4-diphosphocytidyl-2C-methyl-D-erythritol synthase</fullName>
        </alternativeName>
        <alternativeName>
            <fullName evidence="14">MEP cytidylyltransferase</fullName>
            <shortName evidence="14">MCT</shortName>
        </alternativeName>
    </domain>
    <domain>
        <recommendedName>
            <fullName evidence="14">2-C-methyl-D-erythritol 2,4-cyclodiphosphate synthase</fullName>
            <shortName evidence="14">MECDP-synthase</shortName>
            <shortName evidence="14">MECPP-synthase</shortName>
            <shortName evidence="14">MECPS</shortName>
            <ecNumber evidence="14">4.6.1.12</ecNumber>
        </recommendedName>
    </domain>
</protein>
<evidence type="ECO:0000256" key="11">
    <source>
        <dbReference type="ARBA" id="ARBA00023229"/>
    </source>
</evidence>
<dbReference type="CDD" id="cd00554">
    <property type="entry name" value="MECDP_synthase"/>
    <property type="match status" value="1"/>
</dbReference>
<accession>A0A1H8KZ13</accession>
<name>A0A1H8KZ13_9MICO</name>
<dbReference type="PANTHER" id="PTHR43181">
    <property type="entry name" value="2-C-METHYL-D-ERYTHRITOL 2,4-CYCLODIPHOSPHATE SYNTHASE, CHLOROPLASTIC"/>
    <property type="match status" value="1"/>
</dbReference>
<comment type="pathway">
    <text evidence="5 14">Isoprenoid biosynthesis; isopentenyl diphosphate biosynthesis via DXP pathway; isopentenyl diphosphate from 1-deoxy-D-xylulose 5-phosphate: step 2/6.</text>
</comment>
<dbReference type="CDD" id="cd02516">
    <property type="entry name" value="CDP-ME_synthetase"/>
    <property type="match status" value="1"/>
</dbReference>
<feature type="site" description="Transition state stabilizer" evidence="14">
    <location>
        <position position="25"/>
    </location>
</feature>
<dbReference type="Gene3D" id="3.90.550.10">
    <property type="entry name" value="Spore Coat Polysaccharide Biosynthesis Protein SpsA, Chain A"/>
    <property type="match status" value="1"/>
</dbReference>
<dbReference type="GO" id="GO:0016114">
    <property type="term" value="P:terpenoid biosynthetic process"/>
    <property type="evidence" value="ECO:0007669"/>
    <property type="project" value="InterPro"/>
</dbReference>
<feature type="site" description="Positions MEP for the nucleophilic attack" evidence="14">
    <location>
        <position position="244"/>
    </location>
</feature>
<evidence type="ECO:0000256" key="9">
    <source>
        <dbReference type="ARBA" id="ARBA00022695"/>
    </source>
</evidence>
<dbReference type="InterPro" id="IPR001228">
    <property type="entry name" value="IspD"/>
</dbReference>
<comment type="similarity">
    <text evidence="6">Belongs to the IspF family.</text>
</comment>
<feature type="site" description="Transition state stabilizer" evidence="14">
    <location>
        <position position="402"/>
    </location>
</feature>
<dbReference type="PANTHER" id="PTHR43181:SF1">
    <property type="entry name" value="2-C-METHYL-D-ERYTHRITOL 2,4-CYCLODIPHOSPHATE SYNTHASE, CHLOROPLASTIC"/>
    <property type="match status" value="1"/>
</dbReference>
<dbReference type="Pfam" id="PF02542">
    <property type="entry name" value="YgbB"/>
    <property type="match status" value="1"/>
</dbReference>
<evidence type="ECO:0000256" key="6">
    <source>
        <dbReference type="ARBA" id="ARBA00008480"/>
    </source>
</evidence>
<evidence type="ECO:0000256" key="15">
    <source>
        <dbReference type="SAM" id="MobiDB-lite"/>
    </source>
</evidence>
<dbReference type="InterPro" id="IPR036571">
    <property type="entry name" value="MECDP_synthase_sf"/>
</dbReference>
<feature type="region of interest" description="Disordered" evidence="15">
    <location>
        <begin position="429"/>
        <end position="459"/>
    </location>
</feature>
<evidence type="ECO:0000256" key="10">
    <source>
        <dbReference type="ARBA" id="ARBA00022723"/>
    </source>
</evidence>
<feature type="compositionally biased region" description="Low complexity" evidence="15">
    <location>
        <begin position="429"/>
        <end position="447"/>
    </location>
</feature>
<keyword evidence="8 14" id="KW-0808">Transferase</keyword>
<dbReference type="FunFam" id="3.30.1330.50:FF:000003">
    <property type="entry name" value="2-C-methyl-D-erythritol 2,4-cyclodiphosphate synthase"/>
    <property type="match status" value="1"/>
</dbReference>
<dbReference type="HAMAP" id="MF_01520">
    <property type="entry name" value="IspDF"/>
    <property type="match status" value="1"/>
</dbReference>
<evidence type="ECO:0000256" key="3">
    <source>
        <dbReference type="ARBA" id="ARBA00001968"/>
    </source>
</evidence>
<comment type="caution">
    <text evidence="14">Lacks conserved residue(s) required for the propagation of feature annotation.</text>
</comment>
<comment type="similarity">
    <text evidence="14">In the C-terminal section; belongs to the IspF family.</text>
</comment>
<feature type="site" description="Transition state stabilizer" evidence="14">
    <location>
        <position position="32"/>
    </location>
</feature>
<evidence type="ECO:0000256" key="14">
    <source>
        <dbReference type="HAMAP-Rule" id="MF_01520"/>
    </source>
</evidence>
<dbReference type="EC" id="4.6.1.12" evidence="14"/>
<dbReference type="PROSITE" id="PS01295">
    <property type="entry name" value="ISPD"/>
    <property type="match status" value="1"/>
</dbReference>
<comment type="similarity">
    <text evidence="14">In the N-terminal section; belongs to the IspD/TarI cytidylyltransferase family. IspD subfamily.</text>
</comment>
<dbReference type="HAMAP" id="MF_00108">
    <property type="entry name" value="IspD"/>
    <property type="match status" value="1"/>
</dbReference>
<dbReference type="InterPro" id="IPR020555">
    <property type="entry name" value="MECDP_synthase_CS"/>
</dbReference>
<dbReference type="InterPro" id="IPR034683">
    <property type="entry name" value="IspD/TarI"/>
</dbReference>
<sequence length="459" mass="46072">MTVSPASPAAPTVAVIVVAAGSGTRLGHAEPKAFVLLHMRPLLDHALDSIFGMNESVQVVVVVPGDRVADAHALAARAAARNGAPASAGPGPAAASVTPDPAGTITIVAGGRTRQESVDHGLSALLPSIEVVLVHDAARALTPAALCDQVVAAVRATGHGIIPGLPVVDTIKRVAASGAILGTVDRSELSAVQTPQGFPRAMLEAARTWAAANGRFEALTDDAALVADAGHPVTVIAGHPLAFKITTPEDLERADLLLHAAAAPLLPRVGTGLDVHAFADDTEPDAATELWLAGLYWPGERGLSGHSDGDVAAHAICDALLGAAGLGDIGSVFGTADPRFSGAHGDVFLTETVRLVRAAGYLVGNVSVQIIGNRPKFSPRRAEAEARLAGILSASVNLAATTTDALGFTGRGEGIAATATALLYPAPTTAPSAAPTAAPSAAASAAPGPGQTPHLNWEA</sequence>
<feature type="site" description="Transition state stabilizer" evidence="14">
    <location>
        <position position="306"/>
    </location>
</feature>
<feature type="site" description="Positions MEP for the nucleophilic attack" evidence="14">
    <location>
        <position position="186"/>
    </location>
</feature>
<dbReference type="GO" id="GO:0008685">
    <property type="term" value="F:2-C-methyl-D-erythritol 2,4-cyclodiphosphate synthase activity"/>
    <property type="evidence" value="ECO:0007669"/>
    <property type="project" value="UniProtKB-UniRule"/>
</dbReference>
<dbReference type="UniPathway" id="UPA00056">
    <property type="reaction ID" value="UER00093"/>
</dbReference>
<feature type="binding site" evidence="14">
    <location>
        <position position="274"/>
    </location>
    <ligand>
        <name>a divalent metal cation</name>
        <dbReference type="ChEBI" id="CHEBI:60240"/>
    </ligand>
</feature>
<evidence type="ECO:0000256" key="7">
    <source>
        <dbReference type="ARBA" id="ARBA00009789"/>
    </source>
</evidence>
<reference evidence="17 18" key="1">
    <citation type="submission" date="2019-03" db="EMBL/GenBank/DDBJ databases">
        <title>Genomics of glacier-inhabiting Cryobacterium strains.</title>
        <authorList>
            <person name="Liu Q."/>
            <person name="Xin Y.-H."/>
        </authorList>
    </citation>
    <scope>NUCLEOTIDE SEQUENCE [LARGE SCALE GENOMIC DNA]</scope>
    <source>
        <strain evidence="17 18">Hh15</strain>
    </source>
</reference>
<gene>
    <name evidence="14" type="primary">ispDF</name>
    <name evidence="17" type="ORF">E3O10_17000</name>
</gene>
<evidence type="ECO:0000256" key="5">
    <source>
        <dbReference type="ARBA" id="ARBA00004787"/>
    </source>
</evidence>
<dbReference type="SUPFAM" id="SSF53448">
    <property type="entry name" value="Nucleotide-diphospho-sugar transferases"/>
    <property type="match status" value="1"/>
</dbReference>
<dbReference type="SUPFAM" id="SSF69765">
    <property type="entry name" value="IpsF-like"/>
    <property type="match status" value="1"/>
</dbReference>
<comment type="pathway">
    <text evidence="4 14">Isoprenoid biosynthesis; isopentenyl diphosphate biosynthesis via DXP pathway; isopentenyl diphosphate from 1-deoxy-D-xylulose 5-phosphate: step 4/6.</text>
</comment>
<evidence type="ECO:0000256" key="2">
    <source>
        <dbReference type="ARBA" id="ARBA00001282"/>
    </source>
</evidence>
<evidence type="ECO:0000259" key="16">
    <source>
        <dbReference type="Pfam" id="PF02542"/>
    </source>
</evidence>
<dbReference type="Pfam" id="PF01128">
    <property type="entry name" value="IspD"/>
    <property type="match status" value="1"/>
</dbReference>
<evidence type="ECO:0000313" key="18">
    <source>
        <dbReference type="Proteomes" id="UP000297654"/>
    </source>
</evidence>
<feature type="binding site" evidence="14">
    <location>
        <position position="411"/>
    </location>
    <ligand>
        <name>4-CDP-2-C-methyl-D-erythritol 2-phosphate</name>
        <dbReference type="ChEBI" id="CHEBI:57919"/>
    </ligand>
</feature>
<keyword evidence="11 14" id="KW-0414">Isoprene biosynthesis</keyword>
<keyword evidence="10 14" id="KW-0479">Metal-binding</keyword>
<dbReference type="OrthoDB" id="9802561at2"/>
<evidence type="ECO:0000256" key="1">
    <source>
        <dbReference type="ARBA" id="ARBA00000200"/>
    </source>
</evidence>
<comment type="function">
    <text evidence="14">Bifunctional enzyme that catalyzes the formation of 4-diphosphocytidyl-2-C-methyl-D-erythritol from CTP and 2-C-methyl-D-erythritol 4-phosphate (MEP) (IspD), and catalyzes the conversion of 4-diphosphocytidyl-2-C-methyl-D-erythritol 2-phosphate (CDP-ME2P) to 2-C-methyl-D-erythritol 2,4-cyclodiphosphate (ME-CPP) with a corresponding release of cytidine 5-monophosphate (CMP) (IspF).</text>
</comment>